<keyword evidence="5" id="KW-0804">Transcription</keyword>
<dbReference type="PROSITE" id="PS00041">
    <property type="entry name" value="HTH_ARAC_FAMILY_1"/>
    <property type="match status" value="1"/>
</dbReference>
<organism evidence="8 9">
    <name type="scientific">Pseudomonas gingeri</name>
    <dbReference type="NCBI Taxonomy" id="117681"/>
    <lineage>
        <taxon>Bacteria</taxon>
        <taxon>Pseudomonadati</taxon>
        <taxon>Pseudomonadota</taxon>
        <taxon>Gammaproteobacteria</taxon>
        <taxon>Pseudomonadales</taxon>
        <taxon>Pseudomonadaceae</taxon>
        <taxon>Pseudomonas</taxon>
    </lineage>
</organism>
<reference evidence="8 9" key="1">
    <citation type="submission" date="2020-04" db="EMBL/GenBank/DDBJ databases">
        <title>Molecular characterization of pseudomonads from Agaricus bisporus reveal novel blotch 2 pathogens in Western Europe.</title>
        <authorList>
            <person name="Taparia T."/>
            <person name="Krijger M."/>
            <person name="Haynes E."/>
            <person name="Elpinstone J.G."/>
            <person name="Noble R."/>
            <person name="Van Der Wolf J."/>
        </authorList>
    </citation>
    <scope>NUCLEOTIDE SEQUENCE [LARGE SCALE GENOMIC DNA]</scope>
    <source>
        <strain evidence="8 9">IPO3738</strain>
    </source>
</reference>
<dbReference type="PANTHER" id="PTHR46796:SF2">
    <property type="entry name" value="TRANSCRIPTIONAL REGULATORY PROTEIN"/>
    <property type="match status" value="1"/>
</dbReference>
<dbReference type="Pfam" id="PF02311">
    <property type="entry name" value="AraC_binding"/>
    <property type="match status" value="1"/>
</dbReference>
<dbReference type="SUPFAM" id="SSF51215">
    <property type="entry name" value="Regulatory protein AraC"/>
    <property type="match status" value="1"/>
</dbReference>
<evidence type="ECO:0000313" key="9">
    <source>
        <dbReference type="Proteomes" id="UP000517547"/>
    </source>
</evidence>
<keyword evidence="3" id="KW-0238">DNA-binding</keyword>
<dbReference type="InterPro" id="IPR018060">
    <property type="entry name" value="HTH_AraC"/>
</dbReference>
<evidence type="ECO:0000313" key="8">
    <source>
        <dbReference type="EMBL" id="NWC16526.1"/>
    </source>
</evidence>
<dbReference type="PANTHER" id="PTHR46796">
    <property type="entry name" value="HTH-TYPE TRANSCRIPTIONAL ACTIVATOR RHAS-RELATED"/>
    <property type="match status" value="1"/>
</dbReference>
<comment type="subcellular location">
    <subcellularLocation>
        <location evidence="1">Cytoplasm</location>
    </subcellularLocation>
</comment>
<evidence type="ECO:0000259" key="7">
    <source>
        <dbReference type="PROSITE" id="PS01124"/>
    </source>
</evidence>
<dbReference type="GO" id="GO:0043565">
    <property type="term" value="F:sequence-specific DNA binding"/>
    <property type="evidence" value="ECO:0007669"/>
    <property type="project" value="InterPro"/>
</dbReference>
<dbReference type="GO" id="GO:0005737">
    <property type="term" value="C:cytoplasm"/>
    <property type="evidence" value="ECO:0007669"/>
    <property type="project" value="UniProtKB-SubCell"/>
</dbReference>
<evidence type="ECO:0000256" key="4">
    <source>
        <dbReference type="ARBA" id="ARBA00023159"/>
    </source>
</evidence>
<sequence>MSSKQPTSKNIVKIWRDTSFKGVELLSARYHFHHFPVHEHSSFAIGLIELGAMDHIESKTKRILMPAGSVCVVNPGDIHGGGHTTEAGWQYRMMYIQPADMSAIVTNEHGVISEKLPNFDSPIIIDNETYQALRSAHLTSESPDTSRLEKTSRLTHALNLMTSRHGNFGRNTKHSVILPKAIKRSREFIDAHITLNPSLQEIAEVAGLSPSHLLRTFRDAVGLTPHAYLMQRRIEMARHLLVKGEAMRSVAILAGFCDQAHFTREFRRFYGTTPRNSLR</sequence>
<feature type="domain" description="HTH araC/xylS-type" evidence="7">
    <location>
        <begin position="183"/>
        <end position="279"/>
    </location>
</feature>
<dbReference type="PROSITE" id="PS01124">
    <property type="entry name" value="HTH_ARAC_FAMILY_2"/>
    <property type="match status" value="1"/>
</dbReference>
<evidence type="ECO:0000256" key="3">
    <source>
        <dbReference type="ARBA" id="ARBA00023125"/>
    </source>
</evidence>
<keyword evidence="4" id="KW-0010">Activator</keyword>
<dbReference type="EMBL" id="JACAQE010000008">
    <property type="protein sequence ID" value="NWC16526.1"/>
    <property type="molecule type" value="Genomic_DNA"/>
</dbReference>
<dbReference type="GO" id="GO:0003700">
    <property type="term" value="F:DNA-binding transcription factor activity"/>
    <property type="evidence" value="ECO:0007669"/>
    <property type="project" value="InterPro"/>
</dbReference>
<dbReference type="InterPro" id="IPR050204">
    <property type="entry name" value="AraC_XylS_family_regulators"/>
</dbReference>
<dbReference type="SMART" id="SM00342">
    <property type="entry name" value="HTH_ARAC"/>
    <property type="match status" value="1"/>
</dbReference>
<dbReference type="InterPro" id="IPR003313">
    <property type="entry name" value="AraC-bd"/>
</dbReference>
<dbReference type="InterPro" id="IPR009057">
    <property type="entry name" value="Homeodomain-like_sf"/>
</dbReference>
<gene>
    <name evidence="8" type="ORF">HX845_22905</name>
</gene>
<evidence type="ECO:0000256" key="5">
    <source>
        <dbReference type="ARBA" id="ARBA00023163"/>
    </source>
</evidence>
<proteinExistence type="predicted"/>
<dbReference type="RefSeq" id="WP_083875260.1">
    <property type="nucleotide sequence ID" value="NZ_JACAQE010000008.1"/>
</dbReference>
<dbReference type="Pfam" id="PF12833">
    <property type="entry name" value="HTH_18"/>
    <property type="match status" value="1"/>
</dbReference>
<keyword evidence="2" id="KW-0805">Transcription regulation</keyword>
<dbReference type="SUPFAM" id="SSF46689">
    <property type="entry name" value="Homeodomain-like"/>
    <property type="match status" value="2"/>
</dbReference>
<dbReference type="GO" id="GO:0009893">
    <property type="term" value="P:positive regulation of metabolic process"/>
    <property type="evidence" value="ECO:0007669"/>
    <property type="project" value="UniProtKB-ARBA"/>
</dbReference>
<evidence type="ECO:0000256" key="2">
    <source>
        <dbReference type="ARBA" id="ARBA00023015"/>
    </source>
</evidence>
<dbReference type="AlphaFoldDB" id="A0A7Y8CFT4"/>
<dbReference type="Proteomes" id="UP000517547">
    <property type="component" value="Unassembled WGS sequence"/>
</dbReference>
<protein>
    <submittedName>
        <fullName evidence="8">AraC family transcriptional regulator</fullName>
    </submittedName>
</protein>
<evidence type="ECO:0000256" key="1">
    <source>
        <dbReference type="ARBA" id="ARBA00004496"/>
    </source>
</evidence>
<name>A0A7Y8CFT4_9PSED</name>
<dbReference type="InterPro" id="IPR037923">
    <property type="entry name" value="HTH-like"/>
</dbReference>
<accession>A0A7Y8CFT4</accession>
<evidence type="ECO:0000256" key="6">
    <source>
        <dbReference type="ARBA" id="ARBA00037345"/>
    </source>
</evidence>
<dbReference type="Gene3D" id="1.10.10.60">
    <property type="entry name" value="Homeodomain-like"/>
    <property type="match status" value="2"/>
</dbReference>
<dbReference type="InterPro" id="IPR018062">
    <property type="entry name" value="HTH_AraC-typ_CS"/>
</dbReference>
<comment type="caution">
    <text evidence="8">The sequence shown here is derived from an EMBL/GenBank/DDBJ whole genome shotgun (WGS) entry which is preliminary data.</text>
</comment>
<comment type="function">
    <text evidence="6">Regulatory protein of the TOL plasmid xyl operons. XylS activates the xylXYZLTEGFJQKIH operon required for the degradation of toluene, m-xylene and p-xylene.</text>
</comment>